<dbReference type="Pfam" id="PF01073">
    <property type="entry name" value="3Beta_HSD"/>
    <property type="match status" value="1"/>
</dbReference>
<dbReference type="Proteomes" id="UP000245609">
    <property type="component" value="Unassembled WGS sequence"/>
</dbReference>
<gene>
    <name evidence="4" type="ORF">BB560_005389</name>
</gene>
<organism evidence="4 5">
    <name type="scientific">Smittium megazygosporum</name>
    <dbReference type="NCBI Taxonomy" id="133381"/>
    <lineage>
        <taxon>Eukaryota</taxon>
        <taxon>Fungi</taxon>
        <taxon>Fungi incertae sedis</taxon>
        <taxon>Zoopagomycota</taxon>
        <taxon>Kickxellomycotina</taxon>
        <taxon>Harpellomycetes</taxon>
        <taxon>Harpellales</taxon>
        <taxon>Legeriomycetaceae</taxon>
        <taxon>Smittium</taxon>
    </lineage>
</organism>
<evidence type="ECO:0000256" key="2">
    <source>
        <dbReference type="ARBA" id="ARBA00023002"/>
    </source>
</evidence>
<keyword evidence="5" id="KW-1185">Reference proteome</keyword>
<dbReference type="GO" id="GO:0016616">
    <property type="term" value="F:oxidoreductase activity, acting on the CH-OH group of donors, NAD or NADP as acceptor"/>
    <property type="evidence" value="ECO:0007669"/>
    <property type="project" value="InterPro"/>
</dbReference>
<sequence>MESENQIYLVIGGEGLLGQKIIEALINKKKAINPNYEPFEIRSIDIRAPESEPTSYLHFTSDICDKEAILRVINYQDKKVTTVFHTASPIMKAPPHVHKRVNIDGTRALLDVCKESGIKNFIYTSSASVVYSGAPLVYVDETVSYAKPFADYYSETKAIAEQMCLKENDPKNFRVVVLRPSGIFGPGDNQVTPGALAAQRRGFPPLIQIGDNSALFDFTYVDNLVDAHITASDKLEDSPEISGEVFFITNDQPIGMWTFLRMIWAQVAQIHLVKHEVPFVFGMTFTSRYFNISKAKKLLGYVPKVSYIEGVPLGVASTLERWKKEEMESNKKKAK</sequence>
<dbReference type="Gene3D" id="3.40.50.720">
    <property type="entry name" value="NAD(P)-binding Rossmann-like Domain"/>
    <property type="match status" value="1"/>
</dbReference>
<dbReference type="PANTHER" id="PTHR43245:SF51">
    <property type="entry name" value="SHORT CHAIN DEHYDROGENASE_REDUCTASE FAMILY 42E, MEMBER 2"/>
    <property type="match status" value="1"/>
</dbReference>
<dbReference type="AlphaFoldDB" id="A0A2T9Z6J3"/>
<dbReference type="OrthoDB" id="10058185at2759"/>
<dbReference type="STRING" id="133381.A0A2T9Z6J3"/>
<evidence type="ECO:0000256" key="1">
    <source>
        <dbReference type="ARBA" id="ARBA00009219"/>
    </source>
</evidence>
<dbReference type="EMBL" id="MBFS01002170">
    <property type="protein sequence ID" value="PVV00190.1"/>
    <property type="molecule type" value="Genomic_DNA"/>
</dbReference>
<dbReference type="InterPro" id="IPR036291">
    <property type="entry name" value="NAD(P)-bd_dom_sf"/>
</dbReference>
<dbReference type="GO" id="GO:0006694">
    <property type="term" value="P:steroid biosynthetic process"/>
    <property type="evidence" value="ECO:0007669"/>
    <property type="project" value="InterPro"/>
</dbReference>
<dbReference type="SUPFAM" id="SSF51735">
    <property type="entry name" value="NAD(P)-binding Rossmann-fold domains"/>
    <property type="match status" value="1"/>
</dbReference>
<comment type="caution">
    <text evidence="4">The sequence shown here is derived from an EMBL/GenBank/DDBJ whole genome shotgun (WGS) entry which is preliminary data.</text>
</comment>
<comment type="similarity">
    <text evidence="1">Belongs to the 3-beta-HSD family.</text>
</comment>
<feature type="domain" description="3-beta hydroxysteroid dehydrogenase/isomerase" evidence="3">
    <location>
        <begin position="9"/>
        <end position="267"/>
    </location>
</feature>
<dbReference type="InterPro" id="IPR002225">
    <property type="entry name" value="3Beta_OHSteriod_DH/Estase"/>
</dbReference>
<accession>A0A2T9Z6J3</accession>
<evidence type="ECO:0000259" key="3">
    <source>
        <dbReference type="Pfam" id="PF01073"/>
    </source>
</evidence>
<proteinExistence type="inferred from homology"/>
<evidence type="ECO:0000313" key="4">
    <source>
        <dbReference type="EMBL" id="PVV00190.1"/>
    </source>
</evidence>
<protein>
    <recommendedName>
        <fullName evidence="3">3-beta hydroxysteroid dehydrogenase/isomerase domain-containing protein</fullName>
    </recommendedName>
</protein>
<evidence type="ECO:0000313" key="5">
    <source>
        <dbReference type="Proteomes" id="UP000245609"/>
    </source>
</evidence>
<keyword evidence="2" id="KW-0560">Oxidoreductase</keyword>
<name>A0A2T9Z6J3_9FUNG</name>
<reference evidence="4 5" key="1">
    <citation type="journal article" date="2018" name="MBio">
        <title>Comparative Genomics Reveals the Core Gene Toolbox for the Fungus-Insect Symbiosis.</title>
        <authorList>
            <person name="Wang Y."/>
            <person name="Stata M."/>
            <person name="Wang W."/>
            <person name="Stajich J.E."/>
            <person name="White M.M."/>
            <person name="Moncalvo J.M."/>
        </authorList>
    </citation>
    <scope>NUCLEOTIDE SEQUENCE [LARGE SCALE GENOMIC DNA]</scope>
    <source>
        <strain evidence="4 5">SC-DP-2</strain>
    </source>
</reference>
<dbReference type="InterPro" id="IPR050177">
    <property type="entry name" value="Lipid_A_modif_metabolic_enz"/>
</dbReference>
<dbReference type="PANTHER" id="PTHR43245">
    <property type="entry name" value="BIFUNCTIONAL POLYMYXIN RESISTANCE PROTEIN ARNA"/>
    <property type="match status" value="1"/>
</dbReference>